<proteinExistence type="predicted"/>
<dbReference type="EMBL" id="UINC01194517">
    <property type="protein sequence ID" value="SVE10640.1"/>
    <property type="molecule type" value="Genomic_DNA"/>
</dbReference>
<feature type="region of interest" description="Disordered" evidence="1">
    <location>
        <begin position="65"/>
        <end position="98"/>
    </location>
</feature>
<name>A0A383ASY3_9ZZZZ</name>
<reference evidence="2" key="1">
    <citation type="submission" date="2018-05" db="EMBL/GenBank/DDBJ databases">
        <authorList>
            <person name="Lanie J.A."/>
            <person name="Ng W.-L."/>
            <person name="Kazmierczak K.M."/>
            <person name="Andrzejewski T.M."/>
            <person name="Davidsen T.M."/>
            <person name="Wayne K.J."/>
            <person name="Tettelin H."/>
            <person name="Glass J.I."/>
            <person name="Rusch D."/>
            <person name="Podicherti R."/>
            <person name="Tsui H.-C.T."/>
            <person name="Winkler M.E."/>
        </authorList>
    </citation>
    <scope>NUCLEOTIDE SEQUENCE</scope>
</reference>
<evidence type="ECO:0000313" key="2">
    <source>
        <dbReference type="EMBL" id="SVE10640.1"/>
    </source>
</evidence>
<evidence type="ECO:0000256" key="1">
    <source>
        <dbReference type="SAM" id="MobiDB-lite"/>
    </source>
</evidence>
<organism evidence="2">
    <name type="scientific">marine metagenome</name>
    <dbReference type="NCBI Taxonomy" id="408172"/>
    <lineage>
        <taxon>unclassified sequences</taxon>
        <taxon>metagenomes</taxon>
        <taxon>ecological metagenomes</taxon>
    </lineage>
</organism>
<protein>
    <submittedName>
        <fullName evidence="2">Uncharacterized protein</fullName>
    </submittedName>
</protein>
<sequence length="98" mass="11042">VQVDHRINRRTTKRTVQVCELEQVEPPRGLQEVTHLAWEFLECDSPCFDGLHAVLFPAETLGKRRPIQPGGATRRQGDSRCHRVGCPSMTEALSHPEA</sequence>
<dbReference type="AlphaFoldDB" id="A0A383ASY3"/>
<feature type="non-terminal residue" evidence="2">
    <location>
        <position position="1"/>
    </location>
</feature>
<feature type="non-terminal residue" evidence="2">
    <location>
        <position position="98"/>
    </location>
</feature>
<gene>
    <name evidence="2" type="ORF">METZ01_LOCUS463494</name>
</gene>
<accession>A0A383ASY3</accession>